<dbReference type="EMBL" id="JALHLG010000023">
    <property type="protein sequence ID" value="MCJ2188019.1"/>
    <property type="molecule type" value="Genomic_DNA"/>
</dbReference>
<feature type="compositionally biased region" description="Low complexity" evidence="1">
    <location>
        <begin position="94"/>
        <end position="113"/>
    </location>
</feature>
<protein>
    <recommendedName>
        <fullName evidence="4">Lipoprotein</fullName>
    </recommendedName>
</protein>
<reference evidence="2 3" key="1">
    <citation type="submission" date="2022-04" db="EMBL/GenBank/DDBJ databases">
        <title>Identification of a novel bacterium isolated from mangrove sediments.</title>
        <authorList>
            <person name="Pan X."/>
        </authorList>
    </citation>
    <scope>NUCLEOTIDE SEQUENCE [LARGE SCALE GENOMIC DNA]</scope>
    <source>
        <strain evidence="2 3">B2638</strain>
    </source>
</reference>
<comment type="caution">
    <text evidence="2">The sequence shown here is derived from an EMBL/GenBank/DDBJ whole genome shotgun (WGS) entry which is preliminary data.</text>
</comment>
<organism evidence="2 3">
    <name type="scientific">Novosphingobium beihaiensis</name>
    <dbReference type="NCBI Taxonomy" id="2930389"/>
    <lineage>
        <taxon>Bacteria</taxon>
        <taxon>Pseudomonadati</taxon>
        <taxon>Pseudomonadota</taxon>
        <taxon>Alphaproteobacteria</taxon>
        <taxon>Sphingomonadales</taxon>
        <taxon>Sphingomonadaceae</taxon>
        <taxon>Novosphingobium</taxon>
    </lineage>
</organism>
<gene>
    <name evidence="2" type="ORF">MTR66_14480</name>
</gene>
<proteinExistence type="predicted"/>
<evidence type="ECO:0000256" key="1">
    <source>
        <dbReference type="SAM" id="MobiDB-lite"/>
    </source>
</evidence>
<evidence type="ECO:0000313" key="2">
    <source>
        <dbReference type="EMBL" id="MCJ2188019.1"/>
    </source>
</evidence>
<sequence>MTPQTVLPRAALVLALAAALPLGGCKKDKKEPAKAAAAAGGEILPRSVTDDMLPYDTVKSQAPLANPDAGKNKGKTSPAATPSESAGADEEEAAAAAPPAAETAPEPAAPDAG</sequence>
<evidence type="ECO:0008006" key="4">
    <source>
        <dbReference type="Google" id="ProtNLM"/>
    </source>
</evidence>
<dbReference type="Proteomes" id="UP001202281">
    <property type="component" value="Unassembled WGS sequence"/>
</dbReference>
<dbReference type="RefSeq" id="WP_243922266.1">
    <property type="nucleotide sequence ID" value="NZ_JALHLG010000023.1"/>
</dbReference>
<accession>A0ABT0BSJ9</accession>
<keyword evidence="3" id="KW-1185">Reference proteome</keyword>
<evidence type="ECO:0000313" key="3">
    <source>
        <dbReference type="Proteomes" id="UP001202281"/>
    </source>
</evidence>
<feature type="region of interest" description="Disordered" evidence="1">
    <location>
        <begin position="55"/>
        <end position="113"/>
    </location>
</feature>
<name>A0ABT0BSJ9_9SPHN</name>